<keyword evidence="2" id="KW-0472">Membrane</keyword>
<evidence type="ECO:0000259" key="3">
    <source>
        <dbReference type="Pfam" id="PF01551"/>
    </source>
</evidence>
<keyword evidence="5" id="KW-1185">Reference proteome</keyword>
<keyword evidence="1" id="KW-0175">Coiled coil</keyword>
<dbReference type="SUPFAM" id="SSF51261">
    <property type="entry name" value="Duplicated hybrid motif"/>
    <property type="match status" value="1"/>
</dbReference>
<comment type="caution">
    <text evidence="4">The sequence shown here is derived from an EMBL/GenBank/DDBJ whole genome shotgun (WGS) entry which is preliminary data.</text>
</comment>
<evidence type="ECO:0000313" key="4">
    <source>
        <dbReference type="EMBL" id="NIJ43604.1"/>
    </source>
</evidence>
<dbReference type="PANTHER" id="PTHR21666">
    <property type="entry name" value="PEPTIDASE-RELATED"/>
    <property type="match status" value="1"/>
</dbReference>
<dbReference type="Gene3D" id="2.70.70.10">
    <property type="entry name" value="Glucose Permease (Domain IIA)"/>
    <property type="match status" value="1"/>
</dbReference>
<dbReference type="PANTHER" id="PTHR21666:SF270">
    <property type="entry name" value="MUREIN HYDROLASE ACTIVATOR ENVC"/>
    <property type="match status" value="1"/>
</dbReference>
<dbReference type="Pfam" id="PF01551">
    <property type="entry name" value="Peptidase_M23"/>
    <property type="match status" value="1"/>
</dbReference>
<dbReference type="InterPro" id="IPR011055">
    <property type="entry name" value="Dup_hybrid_motif"/>
</dbReference>
<accession>A0ABX0U435</accession>
<dbReference type="Proteomes" id="UP000745859">
    <property type="component" value="Unassembled WGS sequence"/>
</dbReference>
<dbReference type="CDD" id="cd12797">
    <property type="entry name" value="M23_peptidase"/>
    <property type="match status" value="1"/>
</dbReference>
<dbReference type="RefSeq" id="WP_167182135.1">
    <property type="nucleotide sequence ID" value="NZ_JAASQL010000001.1"/>
</dbReference>
<evidence type="ECO:0000256" key="2">
    <source>
        <dbReference type="SAM" id="Phobius"/>
    </source>
</evidence>
<proteinExistence type="predicted"/>
<keyword evidence="2" id="KW-0812">Transmembrane</keyword>
<dbReference type="EMBL" id="JAASQL010000001">
    <property type="protein sequence ID" value="NIJ43604.1"/>
    <property type="molecule type" value="Genomic_DNA"/>
</dbReference>
<feature type="transmembrane region" description="Helical" evidence="2">
    <location>
        <begin position="39"/>
        <end position="60"/>
    </location>
</feature>
<feature type="domain" description="M23ase beta-sheet core" evidence="3">
    <location>
        <begin position="245"/>
        <end position="340"/>
    </location>
</feature>
<gene>
    <name evidence="4" type="ORF">FHR24_000043</name>
</gene>
<evidence type="ECO:0000313" key="5">
    <source>
        <dbReference type="Proteomes" id="UP000745859"/>
    </source>
</evidence>
<name>A0ABX0U435_9FLAO</name>
<dbReference type="InterPro" id="IPR016047">
    <property type="entry name" value="M23ase_b-sheet_dom"/>
</dbReference>
<organism evidence="4 5">
    <name type="scientific">Wenyingzhuangia heitensis</name>
    <dbReference type="NCBI Taxonomy" id="1487859"/>
    <lineage>
        <taxon>Bacteria</taxon>
        <taxon>Pseudomonadati</taxon>
        <taxon>Bacteroidota</taxon>
        <taxon>Flavobacteriia</taxon>
        <taxon>Flavobacteriales</taxon>
        <taxon>Flavobacteriaceae</taxon>
        <taxon>Wenyingzhuangia</taxon>
    </lineage>
</organism>
<feature type="coiled-coil region" evidence="1">
    <location>
        <begin position="143"/>
        <end position="170"/>
    </location>
</feature>
<keyword evidence="2" id="KW-1133">Transmembrane helix</keyword>
<reference evidence="4 5" key="1">
    <citation type="submission" date="2020-03" db="EMBL/GenBank/DDBJ databases">
        <title>Genomic Encyclopedia of Type Strains, Phase IV (KMG-IV): sequencing the most valuable type-strain genomes for metagenomic binning, comparative biology and taxonomic classification.</title>
        <authorList>
            <person name="Goeker M."/>
        </authorList>
    </citation>
    <scope>NUCLEOTIDE SEQUENCE [LARGE SCALE GENOMIC DNA]</scope>
    <source>
        <strain evidence="4 5">DSM 101599</strain>
    </source>
</reference>
<protein>
    <submittedName>
        <fullName evidence="4">Murein DD-endopeptidase MepM/ murein hydrolase activator NlpD</fullName>
    </submittedName>
</protein>
<keyword evidence="4" id="KW-0378">Hydrolase</keyword>
<dbReference type="InterPro" id="IPR050570">
    <property type="entry name" value="Cell_wall_metabolism_enzyme"/>
</dbReference>
<dbReference type="GO" id="GO:0016787">
    <property type="term" value="F:hydrolase activity"/>
    <property type="evidence" value="ECO:0007669"/>
    <property type="project" value="UniProtKB-KW"/>
</dbReference>
<evidence type="ECO:0000256" key="1">
    <source>
        <dbReference type="SAM" id="Coils"/>
    </source>
</evidence>
<sequence>MKEKRKKIKKKLVKKYRLVVLTEDSFEEKFSFKLTRLNVFVFGGVFSVFLIALTSGLIVYTPLKEYIPGFESPQLKKDAISLNFQLDSIEQKMHALELYTESMKPILIGDKAVEIDELPYVTKEGESVYQSGIANNDSIHNKLARLYSLLEQKNKTIESLKEQYKGFEIDTIDGASSIVAITDEEGLSDEELESLESSRLDSVFREKVEREERFSIFGYERENATQVFVVPTVGNITQEFSVTSKHYAIDVATAKEASVKAITDGVVIFAEWSIETGYVIVLLHTDNFVSVYKHNSKINVSQGELVKAGQVIANVGSTGELSTGPHLHLEMWKDGYPVDPTNFMKF</sequence>